<dbReference type="InterPro" id="IPR007568">
    <property type="entry name" value="RTA1"/>
</dbReference>
<feature type="transmembrane region" description="Helical" evidence="5">
    <location>
        <begin position="123"/>
        <end position="143"/>
    </location>
</feature>
<keyword evidence="2 5" id="KW-0812">Transmembrane</keyword>
<dbReference type="Pfam" id="PF04479">
    <property type="entry name" value="RTA1"/>
    <property type="match status" value="1"/>
</dbReference>
<dbReference type="Proteomes" id="UP001365542">
    <property type="component" value="Unassembled WGS sequence"/>
</dbReference>
<evidence type="ECO:0008006" key="8">
    <source>
        <dbReference type="Google" id="ProtNLM"/>
    </source>
</evidence>
<dbReference type="AlphaFoldDB" id="A0AAV9XDQ6"/>
<keyword evidence="4 5" id="KW-0472">Membrane</keyword>
<feature type="transmembrane region" description="Helical" evidence="5">
    <location>
        <begin position="20"/>
        <end position="40"/>
    </location>
</feature>
<evidence type="ECO:0000256" key="2">
    <source>
        <dbReference type="ARBA" id="ARBA00022692"/>
    </source>
</evidence>
<dbReference type="PANTHER" id="PTHR31465">
    <property type="entry name" value="PROTEIN RTA1-RELATED"/>
    <property type="match status" value="1"/>
</dbReference>
<feature type="transmembrane region" description="Helical" evidence="5">
    <location>
        <begin position="78"/>
        <end position="102"/>
    </location>
</feature>
<evidence type="ECO:0000256" key="1">
    <source>
        <dbReference type="ARBA" id="ARBA00004141"/>
    </source>
</evidence>
<gene>
    <name evidence="6" type="ORF">TWF694_009050</name>
</gene>
<comment type="caution">
    <text evidence="6">The sequence shown here is derived from an EMBL/GenBank/DDBJ whole genome shotgun (WGS) entry which is preliminary data.</text>
</comment>
<reference evidence="6 7" key="1">
    <citation type="submission" date="2019-10" db="EMBL/GenBank/DDBJ databases">
        <authorList>
            <person name="Palmer J.M."/>
        </authorList>
    </citation>
    <scope>NUCLEOTIDE SEQUENCE [LARGE SCALE GENOMIC DNA]</scope>
    <source>
        <strain evidence="6 7">TWF694</strain>
    </source>
</reference>
<keyword evidence="3 5" id="KW-1133">Transmembrane helix</keyword>
<name>A0AAV9XDQ6_9PEZI</name>
<organism evidence="6 7">
    <name type="scientific">Orbilia ellipsospora</name>
    <dbReference type="NCBI Taxonomy" id="2528407"/>
    <lineage>
        <taxon>Eukaryota</taxon>
        <taxon>Fungi</taxon>
        <taxon>Dikarya</taxon>
        <taxon>Ascomycota</taxon>
        <taxon>Pezizomycotina</taxon>
        <taxon>Orbiliomycetes</taxon>
        <taxon>Orbiliales</taxon>
        <taxon>Orbiliaceae</taxon>
        <taxon>Orbilia</taxon>
    </lineage>
</organism>
<accession>A0AAV9XDQ6</accession>
<evidence type="ECO:0000313" key="6">
    <source>
        <dbReference type="EMBL" id="KAK6540235.1"/>
    </source>
</evidence>
<keyword evidence="7" id="KW-1185">Reference proteome</keyword>
<evidence type="ECO:0000313" key="7">
    <source>
        <dbReference type="Proteomes" id="UP001365542"/>
    </source>
</evidence>
<evidence type="ECO:0000256" key="3">
    <source>
        <dbReference type="ARBA" id="ARBA00022989"/>
    </source>
</evidence>
<comment type="subcellular location">
    <subcellularLocation>
        <location evidence="1">Membrane</location>
        <topology evidence="1">Multi-pass membrane protein</topology>
    </subcellularLocation>
</comment>
<feature type="transmembrane region" description="Helical" evidence="5">
    <location>
        <begin position="47"/>
        <end position="66"/>
    </location>
</feature>
<evidence type="ECO:0000256" key="5">
    <source>
        <dbReference type="SAM" id="Phobius"/>
    </source>
</evidence>
<dbReference type="GO" id="GO:0016020">
    <property type="term" value="C:membrane"/>
    <property type="evidence" value="ECO:0007669"/>
    <property type="project" value="UniProtKB-SubCell"/>
</dbReference>
<dbReference type="PANTHER" id="PTHR31465:SF27">
    <property type="entry name" value="DOMAIN PROTEIN, PUTATIVE (AFU_ORTHOLOGUE AFUA_3G01030)-RELATED"/>
    <property type="match status" value="1"/>
</dbReference>
<sequence length="294" mass="34018">MAKLKPVDGTDYYLWKYLPSVPIAILFFSLFTIATGFLSWRIFRTKTWYCIVFAIGGFFQIIGYLIRVYCHYNTNQIATYVLQSTFILLAPVFYAASIYMVLGRLISSTHGGHLSIIRPTRMTEIFVAGDFLSLSVQGNAVSLTTKDKTKKIGEGIITAGLFIQLLLFGFFVFVAMRFHRRLQTRIKKGLEQEPTVPWRKGLHMLYACSFLIMVRSVFRVVEYIMGVDSYLLTTEWPSYCFDASLMFIVQVIFAVWFPDQFQYQKVEGDEIQMGSISKRRWYHKLPMVSLVKSF</sequence>
<feature type="transmembrane region" description="Helical" evidence="5">
    <location>
        <begin position="155"/>
        <end position="178"/>
    </location>
</feature>
<protein>
    <recommendedName>
        <fullName evidence="8">RTA1 like protein</fullName>
    </recommendedName>
</protein>
<dbReference type="EMBL" id="JAVHJO010000005">
    <property type="protein sequence ID" value="KAK6540235.1"/>
    <property type="molecule type" value="Genomic_DNA"/>
</dbReference>
<proteinExistence type="predicted"/>
<evidence type="ECO:0000256" key="4">
    <source>
        <dbReference type="ARBA" id="ARBA00023136"/>
    </source>
</evidence>